<evidence type="ECO:0000313" key="2">
    <source>
        <dbReference type="EMBL" id="SHJ94173.1"/>
    </source>
</evidence>
<keyword evidence="3" id="KW-1185">Reference proteome</keyword>
<feature type="transmembrane region" description="Helical" evidence="1">
    <location>
        <begin position="184"/>
        <end position="205"/>
    </location>
</feature>
<keyword evidence="1" id="KW-0472">Membrane</keyword>
<accession>A0A1M6NET9</accession>
<feature type="transmembrane region" description="Helical" evidence="1">
    <location>
        <begin position="112"/>
        <end position="130"/>
    </location>
</feature>
<feature type="transmembrane region" description="Helical" evidence="1">
    <location>
        <begin position="142"/>
        <end position="164"/>
    </location>
</feature>
<keyword evidence="1" id="KW-0812">Transmembrane</keyword>
<dbReference type="EMBL" id="FQZX01000001">
    <property type="protein sequence ID" value="SHJ94173.1"/>
    <property type="molecule type" value="Genomic_DNA"/>
</dbReference>
<dbReference type="AlphaFoldDB" id="A0A1M6NET9"/>
<protein>
    <submittedName>
        <fullName evidence="2">Uncharacterized protein</fullName>
    </submittedName>
</protein>
<dbReference type="STRING" id="228958.SAMN04488007_2027"/>
<feature type="transmembrane region" description="Helical" evidence="1">
    <location>
        <begin position="52"/>
        <end position="69"/>
    </location>
</feature>
<feature type="transmembrane region" description="Helical" evidence="1">
    <location>
        <begin position="6"/>
        <end position="21"/>
    </location>
</feature>
<organism evidence="2 3">
    <name type="scientific">Maribacter aquivivus</name>
    <dbReference type="NCBI Taxonomy" id="228958"/>
    <lineage>
        <taxon>Bacteria</taxon>
        <taxon>Pseudomonadati</taxon>
        <taxon>Bacteroidota</taxon>
        <taxon>Flavobacteriia</taxon>
        <taxon>Flavobacteriales</taxon>
        <taxon>Flavobacteriaceae</taxon>
        <taxon>Maribacter</taxon>
    </lineage>
</organism>
<name>A0A1M6NET9_9FLAO</name>
<feature type="transmembrane region" description="Helical" evidence="1">
    <location>
        <begin position="28"/>
        <end position="46"/>
    </location>
</feature>
<dbReference type="Proteomes" id="UP000184314">
    <property type="component" value="Unassembled WGS sequence"/>
</dbReference>
<evidence type="ECO:0000313" key="3">
    <source>
        <dbReference type="Proteomes" id="UP000184314"/>
    </source>
</evidence>
<feature type="transmembrane region" description="Helical" evidence="1">
    <location>
        <begin position="81"/>
        <end position="100"/>
    </location>
</feature>
<gene>
    <name evidence="2" type="ORF">SAMN04488007_2027</name>
</gene>
<proteinExistence type="predicted"/>
<keyword evidence="1" id="KW-1133">Transmembrane helix</keyword>
<sequence length="211" mass="24473">MLQAIFLLITFLTLFLFYTGTGKNIRIVLIFIAWQILIGILSYFEVFNEKPLLFPLAIIATTLLSFLSFKMVSIEKLNTNYLLGIHIIRIPVELCLYQLFLKDQIPEIMTFTGWNFDILIGLSAVVILIYQYVKKKNLARQYFLFWNVIGLLFLSVIVIIAILSSPLPIQQFAFEQPNIALLEFPYSFLPTCIVPIVFISHFLLIKHLKQF</sequence>
<reference evidence="3" key="1">
    <citation type="submission" date="2016-11" db="EMBL/GenBank/DDBJ databases">
        <authorList>
            <person name="Varghese N."/>
            <person name="Submissions S."/>
        </authorList>
    </citation>
    <scope>NUCLEOTIDE SEQUENCE [LARGE SCALE GENOMIC DNA]</scope>
    <source>
        <strain evidence="3">DSM 16478</strain>
    </source>
</reference>
<evidence type="ECO:0000256" key="1">
    <source>
        <dbReference type="SAM" id="Phobius"/>
    </source>
</evidence>